<keyword evidence="4 11" id="KW-0812">Transmembrane</keyword>
<evidence type="ECO:0000256" key="10">
    <source>
        <dbReference type="SAM" id="MobiDB-lite"/>
    </source>
</evidence>
<protein>
    <recommendedName>
        <fullName evidence="16">HAMP domain-containing protein</fullName>
    </recommendedName>
</protein>
<dbReference type="CDD" id="cd12913">
    <property type="entry name" value="PDC1_MCP_like"/>
    <property type="match status" value="1"/>
</dbReference>
<dbReference type="Pfam" id="PF00015">
    <property type="entry name" value="MCPsignal"/>
    <property type="match status" value="1"/>
</dbReference>
<feature type="domain" description="Methyl-accepting transducer" evidence="12">
    <location>
        <begin position="395"/>
        <end position="610"/>
    </location>
</feature>
<dbReference type="RefSeq" id="WP_281762655.1">
    <property type="nucleotide sequence ID" value="NZ_AP026709.1"/>
</dbReference>
<feature type="transmembrane region" description="Helical" evidence="11">
    <location>
        <begin position="316"/>
        <end position="337"/>
    </location>
</feature>
<evidence type="ECO:0008006" key="16">
    <source>
        <dbReference type="Google" id="ProtNLM"/>
    </source>
</evidence>
<comment type="similarity">
    <text evidence="7">Belongs to the methyl-accepting chemotaxis (MCP) protein family.</text>
</comment>
<feature type="coiled-coil region" evidence="9">
    <location>
        <begin position="581"/>
        <end position="608"/>
    </location>
</feature>
<proteinExistence type="inferred from homology"/>
<dbReference type="Gene3D" id="1.10.287.950">
    <property type="entry name" value="Methyl-accepting chemotaxis protein"/>
    <property type="match status" value="1"/>
</dbReference>
<name>A0ABN6S4Y8_9BACT</name>
<dbReference type="InterPro" id="IPR051310">
    <property type="entry name" value="MCP_chemotaxis"/>
</dbReference>
<dbReference type="InterPro" id="IPR004089">
    <property type="entry name" value="MCPsignal_dom"/>
</dbReference>
<dbReference type="PROSITE" id="PS50111">
    <property type="entry name" value="CHEMOTAXIS_TRANSDUC_2"/>
    <property type="match status" value="1"/>
</dbReference>
<evidence type="ECO:0000256" key="9">
    <source>
        <dbReference type="SAM" id="Coils"/>
    </source>
</evidence>
<evidence type="ECO:0000259" key="12">
    <source>
        <dbReference type="PROSITE" id="PS50111"/>
    </source>
</evidence>
<evidence type="ECO:0000256" key="7">
    <source>
        <dbReference type="ARBA" id="ARBA00029447"/>
    </source>
</evidence>
<keyword evidence="9" id="KW-0175">Coiled coil</keyword>
<dbReference type="CDD" id="cd11386">
    <property type="entry name" value="MCP_signal"/>
    <property type="match status" value="1"/>
</dbReference>
<evidence type="ECO:0000256" key="1">
    <source>
        <dbReference type="ARBA" id="ARBA00004651"/>
    </source>
</evidence>
<gene>
    <name evidence="14" type="ORF">SYK_11310</name>
</gene>
<keyword evidence="5 11" id="KW-1133">Transmembrane helix</keyword>
<dbReference type="InterPro" id="IPR004090">
    <property type="entry name" value="Chemotax_Me-accpt_rcpt"/>
</dbReference>
<evidence type="ECO:0000256" key="2">
    <source>
        <dbReference type="ARBA" id="ARBA00022475"/>
    </source>
</evidence>
<dbReference type="PANTHER" id="PTHR43531:SF11">
    <property type="entry name" value="METHYL-ACCEPTING CHEMOTAXIS PROTEIN 3"/>
    <property type="match status" value="1"/>
</dbReference>
<evidence type="ECO:0000313" key="15">
    <source>
        <dbReference type="Proteomes" id="UP001317742"/>
    </source>
</evidence>
<dbReference type="SMART" id="SM00304">
    <property type="entry name" value="HAMP"/>
    <property type="match status" value="1"/>
</dbReference>
<dbReference type="Pfam" id="PF02743">
    <property type="entry name" value="dCache_1"/>
    <property type="match status" value="1"/>
</dbReference>
<evidence type="ECO:0000256" key="8">
    <source>
        <dbReference type="PROSITE-ProRule" id="PRU00284"/>
    </source>
</evidence>
<evidence type="ECO:0000313" key="14">
    <source>
        <dbReference type="EMBL" id="BDQ36771.1"/>
    </source>
</evidence>
<dbReference type="Gene3D" id="3.30.450.20">
    <property type="entry name" value="PAS domain"/>
    <property type="match status" value="2"/>
</dbReference>
<evidence type="ECO:0000256" key="6">
    <source>
        <dbReference type="ARBA" id="ARBA00023136"/>
    </source>
</evidence>
<dbReference type="InterPro" id="IPR003660">
    <property type="entry name" value="HAMP_dom"/>
</dbReference>
<sequence length="671" mass="71999">MRLYKDLSLRNKIMIPVGFLVMLVMGVTLTVLIRQFQTVATEDAYSIGEEMAGRFGQEIKGELDKALTISWTLAQSLEATIASPTTPSRKETNNFLVELAESHDDLASTWLAFEPNEFDGNDAAAIGTEGSNENGQYLAWYQAGNKMSYGTNLERAWYQTSLRSGKPFLTDPTEYIFDGQKIILVSATVPVKVKNRTIGVAGVDLNIGQLKKVVARIQPFETGYGFLISNSGMIVADPSPKHVGKQVGETFGSEMEHLITSCLKSERTVHTTFTKNDTKFELIIAPFTIGETGQSWALGVAIPTAKIMEAANDVTWLSAVMSISSIIVLLAIIFFLARSIVNPIRQGVTFTKQIASGDLNANLHIEQKDEIGELAADLTSMGQQLRSVVSDVRQSVEQVASGSEELSATAQTLSGGATEQAANVEEVSASMEEMASNISQNADNAGETEKIALRSAQDAEEGGEAVTQTVQAMREIADKITIIEDIARQTNLLALNAAIEAARAGEHGKGFAVVAAEVRKLAERSGEAAAEISDLSASSVAVAESAGGMLNKMVPDIKRTAELIQEIAAASNEQNAGAEQVNKAMLKLDEMTQQIAAAAEEVSATSEELARQSVQLQSAIAFFKVNDMPTARSTVHVARKTAALPKGRQSTNQSNGGMTIPGMTDEGFERF</sequence>
<keyword evidence="8" id="KW-0807">Transducer</keyword>
<dbReference type="EMBL" id="AP026709">
    <property type="protein sequence ID" value="BDQ36771.1"/>
    <property type="molecule type" value="Genomic_DNA"/>
</dbReference>
<feature type="compositionally biased region" description="Polar residues" evidence="10">
    <location>
        <begin position="648"/>
        <end position="657"/>
    </location>
</feature>
<organism evidence="14 15">
    <name type="scientific">Pseudodesulfovibrio nedwellii</name>
    <dbReference type="NCBI Taxonomy" id="2973072"/>
    <lineage>
        <taxon>Bacteria</taxon>
        <taxon>Pseudomonadati</taxon>
        <taxon>Thermodesulfobacteriota</taxon>
        <taxon>Desulfovibrionia</taxon>
        <taxon>Desulfovibrionales</taxon>
        <taxon>Desulfovibrionaceae</taxon>
    </lineage>
</organism>
<dbReference type="SUPFAM" id="SSF58104">
    <property type="entry name" value="Methyl-accepting chemotaxis protein (MCP) signaling domain"/>
    <property type="match status" value="1"/>
</dbReference>
<reference evidence="14 15" key="1">
    <citation type="submission" date="2022-08" db="EMBL/GenBank/DDBJ databases">
        <title>Genome Sequence of the sulphate-reducing bacterium, Pseudodesulfovibrio sp. SYK.</title>
        <authorList>
            <person name="Kondo R."/>
            <person name="Kataoka T."/>
        </authorList>
    </citation>
    <scope>NUCLEOTIDE SEQUENCE [LARGE SCALE GENOMIC DNA]</scope>
    <source>
        <strain evidence="14 15">SYK</strain>
    </source>
</reference>
<dbReference type="PANTHER" id="PTHR43531">
    <property type="entry name" value="PROTEIN ICFG"/>
    <property type="match status" value="1"/>
</dbReference>
<accession>A0ABN6S4Y8</accession>
<evidence type="ECO:0000256" key="5">
    <source>
        <dbReference type="ARBA" id="ARBA00022989"/>
    </source>
</evidence>
<dbReference type="SMART" id="SM00283">
    <property type="entry name" value="MA"/>
    <property type="match status" value="1"/>
</dbReference>
<feature type="transmembrane region" description="Helical" evidence="11">
    <location>
        <begin position="12"/>
        <end position="33"/>
    </location>
</feature>
<evidence type="ECO:0000256" key="3">
    <source>
        <dbReference type="ARBA" id="ARBA00022500"/>
    </source>
</evidence>
<keyword evidence="15" id="KW-1185">Reference proteome</keyword>
<feature type="region of interest" description="Disordered" evidence="10">
    <location>
        <begin position="641"/>
        <end position="671"/>
    </location>
</feature>
<dbReference type="PROSITE" id="PS50885">
    <property type="entry name" value="HAMP"/>
    <property type="match status" value="1"/>
</dbReference>
<keyword evidence="2" id="KW-1003">Cell membrane</keyword>
<comment type="subcellular location">
    <subcellularLocation>
        <location evidence="1">Cell membrane</location>
        <topology evidence="1">Multi-pass membrane protein</topology>
    </subcellularLocation>
</comment>
<keyword evidence="3" id="KW-0145">Chemotaxis</keyword>
<dbReference type="InterPro" id="IPR033479">
    <property type="entry name" value="dCache_1"/>
</dbReference>
<dbReference type="CDD" id="cd06225">
    <property type="entry name" value="HAMP"/>
    <property type="match status" value="1"/>
</dbReference>
<evidence type="ECO:0000256" key="11">
    <source>
        <dbReference type="SAM" id="Phobius"/>
    </source>
</evidence>
<dbReference type="CDD" id="cd12912">
    <property type="entry name" value="PDC2_MCP_like"/>
    <property type="match status" value="1"/>
</dbReference>
<dbReference type="Proteomes" id="UP001317742">
    <property type="component" value="Chromosome"/>
</dbReference>
<evidence type="ECO:0000259" key="13">
    <source>
        <dbReference type="PROSITE" id="PS50885"/>
    </source>
</evidence>
<dbReference type="Pfam" id="PF00672">
    <property type="entry name" value="HAMP"/>
    <property type="match status" value="1"/>
</dbReference>
<keyword evidence="6 11" id="KW-0472">Membrane</keyword>
<evidence type="ECO:0000256" key="4">
    <source>
        <dbReference type="ARBA" id="ARBA00022692"/>
    </source>
</evidence>
<feature type="domain" description="HAMP" evidence="13">
    <location>
        <begin position="338"/>
        <end position="390"/>
    </location>
</feature>
<dbReference type="PRINTS" id="PR00260">
    <property type="entry name" value="CHEMTRNSDUCR"/>
</dbReference>